<accession>A0A4Y2M9Z1</accession>
<comment type="caution">
    <text evidence="1">The sequence shown here is derived from an EMBL/GenBank/DDBJ whole genome shotgun (WGS) entry which is preliminary data.</text>
</comment>
<protein>
    <submittedName>
        <fullName evidence="1">Uncharacterized protein</fullName>
    </submittedName>
</protein>
<dbReference type="Gene3D" id="3.30.420.10">
    <property type="entry name" value="Ribonuclease H-like superfamily/Ribonuclease H"/>
    <property type="match status" value="1"/>
</dbReference>
<dbReference type="InterPro" id="IPR036397">
    <property type="entry name" value="RNaseH_sf"/>
</dbReference>
<gene>
    <name evidence="1" type="ORF">AVEN_224297_1</name>
</gene>
<dbReference type="OrthoDB" id="7958523at2759"/>
<reference evidence="1 2" key="1">
    <citation type="journal article" date="2019" name="Sci. Rep.">
        <title>Orb-weaving spider Araneus ventricosus genome elucidates the spidroin gene catalogue.</title>
        <authorList>
            <person name="Kono N."/>
            <person name="Nakamura H."/>
            <person name="Ohtoshi R."/>
            <person name="Moran D.A.P."/>
            <person name="Shinohara A."/>
            <person name="Yoshida Y."/>
            <person name="Fujiwara M."/>
            <person name="Mori M."/>
            <person name="Tomita M."/>
            <person name="Arakawa K."/>
        </authorList>
    </citation>
    <scope>NUCLEOTIDE SEQUENCE [LARGE SCALE GENOMIC DNA]</scope>
</reference>
<organism evidence="1 2">
    <name type="scientific">Araneus ventricosus</name>
    <name type="common">Orbweaver spider</name>
    <name type="synonym">Epeira ventricosa</name>
    <dbReference type="NCBI Taxonomy" id="182803"/>
    <lineage>
        <taxon>Eukaryota</taxon>
        <taxon>Metazoa</taxon>
        <taxon>Ecdysozoa</taxon>
        <taxon>Arthropoda</taxon>
        <taxon>Chelicerata</taxon>
        <taxon>Arachnida</taxon>
        <taxon>Araneae</taxon>
        <taxon>Araneomorphae</taxon>
        <taxon>Entelegynae</taxon>
        <taxon>Araneoidea</taxon>
        <taxon>Araneidae</taxon>
        <taxon>Araneus</taxon>
    </lineage>
</organism>
<proteinExistence type="predicted"/>
<dbReference type="AlphaFoldDB" id="A0A4Y2M9Z1"/>
<sequence length="81" mass="9312">MELLTEQLYEEAHFPQPFRRSMWLQHDGAPPHYSNDVRQHLTLHLESIGHVVMVRLIGLLGRRTSRALLGSNGDTGVRDPR</sequence>
<evidence type="ECO:0000313" key="1">
    <source>
        <dbReference type="EMBL" id="GBN23459.1"/>
    </source>
</evidence>
<name>A0A4Y2M9Z1_ARAVE</name>
<keyword evidence="2" id="KW-1185">Reference proteome</keyword>
<dbReference type="EMBL" id="BGPR01006999">
    <property type="protein sequence ID" value="GBN23459.1"/>
    <property type="molecule type" value="Genomic_DNA"/>
</dbReference>
<dbReference type="GO" id="GO:0003676">
    <property type="term" value="F:nucleic acid binding"/>
    <property type="evidence" value="ECO:0007669"/>
    <property type="project" value="InterPro"/>
</dbReference>
<dbReference type="Proteomes" id="UP000499080">
    <property type="component" value="Unassembled WGS sequence"/>
</dbReference>
<evidence type="ECO:0000313" key="2">
    <source>
        <dbReference type="Proteomes" id="UP000499080"/>
    </source>
</evidence>